<comment type="subunit">
    <text evidence="4">Component of the GSE complex.</text>
</comment>
<dbReference type="Pfam" id="PF04670">
    <property type="entry name" value="Gtr1_RagA"/>
    <property type="match status" value="1"/>
</dbReference>
<sequence>MCSDLVGLRIAEGIGGYPNSTPGLQHASTLHPTNTRAEPTASKPNTSIVMSQSDAAKKVLLMGKSGSGKSSMRNMIFANMAAADTRKLGATIDMETTPIKFLGHFALRLVDCGGQDSYMHNVLSMPARNRSSVFSQIGCLLYVFDVESPDFSTIDMIWFSRVISAILETLSESDNMEEFKLHILIHKMDLVPEEHRQMVFEAKAKEVRNKVGDYSRGKISADMIHIFSTSIWDETIYKAWSTIVQMLIPEIGTLHAPLERFGRFTSACEVIVFETATSLVVARWTDDDATEQIQAVDERRFERASAVVKAFKSASARIRSRFKSMEITHPMYTAVLESLTETTAILVVAVDPKVVPAAIHLNINLSRPSFAKLPGLSPKAPGSR</sequence>
<protein>
    <recommendedName>
        <fullName evidence="4">GTP-binding protein</fullName>
    </recommendedName>
</protein>
<reference evidence="6" key="2">
    <citation type="submission" date="2016-05" db="EMBL/GenBank/DDBJ databases">
        <title>Comparative analysis highlights variable genome content of wheat rusts and divergence of the mating loci.</title>
        <authorList>
            <person name="Cuomo C.A."/>
            <person name="Bakkeren G."/>
            <person name="Szabo L."/>
            <person name="Khalil H."/>
            <person name="Joly D."/>
            <person name="Goldberg J."/>
            <person name="Young S."/>
            <person name="Zeng Q."/>
            <person name="Fellers J."/>
        </authorList>
    </citation>
    <scope>NUCLEOTIDE SEQUENCE [LARGE SCALE GENOMIC DNA]</scope>
    <source>
        <strain evidence="6">1-1 BBBD Race 1</strain>
    </source>
</reference>
<feature type="region of interest" description="Disordered" evidence="5">
    <location>
        <begin position="19"/>
        <end position="48"/>
    </location>
</feature>
<dbReference type="VEuPathDB" id="FungiDB:PTTG_01796"/>
<dbReference type="PANTHER" id="PTHR11259:SF1">
    <property type="entry name" value="RAS-RELATED GTP-BINDING PROTEIN"/>
    <property type="match status" value="1"/>
</dbReference>
<evidence type="ECO:0000313" key="7">
    <source>
        <dbReference type="EnsemblFungi" id="PTTG_01796-t43_1-p1"/>
    </source>
</evidence>
<dbReference type="InterPro" id="IPR039397">
    <property type="entry name" value="RagA/B"/>
</dbReference>
<evidence type="ECO:0000313" key="8">
    <source>
        <dbReference type="Proteomes" id="UP000005240"/>
    </source>
</evidence>
<dbReference type="Gene3D" id="3.30.450.190">
    <property type="match status" value="1"/>
</dbReference>
<dbReference type="AlphaFoldDB" id="A0A180H2K0"/>
<gene>
    <name evidence="6" type="ORF">PTTG_01796</name>
</gene>
<dbReference type="OrthoDB" id="10020193at2759"/>
<dbReference type="SUPFAM" id="SSF52540">
    <property type="entry name" value="P-loop containing nucleoside triphosphate hydrolases"/>
    <property type="match status" value="1"/>
</dbReference>
<keyword evidence="8" id="KW-1185">Reference proteome</keyword>
<proteinExistence type="inferred from homology"/>
<dbReference type="PANTHER" id="PTHR11259">
    <property type="entry name" value="RAS-RELATED GTP BINDING RAG/GTR YEAST"/>
    <property type="match status" value="1"/>
</dbReference>
<organism evidence="6">
    <name type="scientific">Puccinia triticina (isolate 1-1 / race 1 (BBBD))</name>
    <name type="common">Brown leaf rust fungus</name>
    <dbReference type="NCBI Taxonomy" id="630390"/>
    <lineage>
        <taxon>Eukaryota</taxon>
        <taxon>Fungi</taxon>
        <taxon>Dikarya</taxon>
        <taxon>Basidiomycota</taxon>
        <taxon>Pucciniomycotina</taxon>
        <taxon>Pucciniomycetes</taxon>
        <taxon>Pucciniales</taxon>
        <taxon>Pucciniaceae</taxon>
        <taxon>Puccinia</taxon>
    </lineage>
</organism>
<evidence type="ECO:0000256" key="4">
    <source>
        <dbReference type="RuleBase" id="RU367014"/>
    </source>
</evidence>
<accession>A0A180H2K0</accession>
<evidence type="ECO:0000313" key="6">
    <source>
        <dbReference type="EMBL" id="OAV98573.1"/>
    </source>
</evidence>
<evidence type="ECO:0000256" key="1">
    <source>
        <dbReference type="ARBA" id="ARBA00007756"/>
    </source>
</evidence>
<dbReference type="Gene3D" id="3.40.50.300">
    <property type="entry name" value="P-loop containing nucleotide triphosphate hydrolases"/>
    <property type="match status" value="1"/>
</dbReference>
<reference evidence="7 8" key="3">
    <citation type="journal article" date="2017" name="G3 (Bethesda)">
        <title>Comparative analysis highlights variable genome content of wheat rusts and divergence of the mating loci.</title>
        <authorList>
            <person name="Cuomo C.A."/>
            <person name="Bakkeren G."/>
            <person name="Khalil H.B."/>
            <person name="Panwar V."/>
            <person name="Joly D."/>
            <person name="Linning R."/>
            <person name="Sakthikumar S."/>
            <person name="Song X."/>
            <person name="Adiconis X."/>
            <person name="Fan L."/>
            <person name="Goldberg J.M."/>
            <person name="Levin J.Z."/>
            <person name="Young S."/>
            <person name="Zeng Q."/>
            <person name="Anikster Y."/>
            <person name="Bruce M."/>
            <person name="Wang M."/>
            <person name="Yin C."/>
            <person name="McCallum B."/>
            <person name="Szabo L.J."/>
            <person name="Hulbert S."/>
            <person name="Chen X."/>
            <person name="Fellers J.P."/>
        </authorList>
    </citation>
    <scope>NUCLEOTIDE SEQUENCE</scope>
    <source>
        <strain evidence="8">Isolate 1-1 / race 1 (BBBD)</strain>
        <strain evidence="7">isolate 1-1 / race 1 (BBBD)</strain>
    </source>
</reference>
<dbReference type="GO" id="GO:0005634">
    <property type="term" value="C:nucleus"/>
    <property type="evidence" value="ECO:0007669"/>
    <property type="project" value="TreeGrafter"/>
</dbReference>
<keyword evidence="3 4" id="KW-0342">GTP-binding</keyword>
<evidence type="ECO:0000256" key="5">
    <source>
        <dbReference type="SAM" id="MobiDB-lite"/>
    </source>
</evidence>
<comment type="similarity">
    <text evidence="1 4">Belongs to the GTR/RAG GTP-binding protein family.</text>
</comment>
<dbReference type="EnsemblFungi" id="PTTG_01796-t43_1">
    <property type="protein sequence ID" value="PTTG_01796-t43_1-p1"/>
    <property type="gene ID" value="PTTG_01796"/>
</dbReference>
<dbReference type="GO" id="GO:1990131">
    <property type="term" value="C:Gtr1-Gtr2 GTPase complex"/>
    <property type="evidence" value="ECO:0007669"/>
    <property type="project" value="UniProtKB-UniRule"/>
</dbReference>
<evidence type="ECO:0000256" key="3">
    <source>
        <dbReference type="ARBA" id="ARBA00023134"/>
    </source>
</evidence>
<name>A0A180H2K0_PUCT1</name>
<reference evidence="6" key="1">
    <citation type="submission" date="2009-11" db="EMBL/GenBank/DDBJ databases">
        <authorList>
            <consortium name="The Broad Institute Genome Sequencing Platform"/>
            <person name="Ward D."/>
            <person name="Feldgarden M."/>
            <person name="Earl A."/>
            <person name="Young S.K."/>
            <person name="Zeng Q."/>
            <person name="Koehrsen M."/>
            <person name="Alvarado L."/>
            <person name="Berlin A."/>
            <person name="Bochicchio J."/>
            <person name="Borenstein D."/>
            <person name="Chapman S.B."/>
            <person name="Chen Z."/>
            <person name="Engels R."/>
            <person name="Freedman E."/>
            <person name="Gellesch M."/>
            <person name="Goldberg J."/>
            <person name="Griggs A."/>
            <person name="Gujja S."/>
            <person name="Heilman E."/>
            <person name="Heiman D."/>
            <person name="Hepburn T."/>
            <person name="Howarth C."/>
            <person name="Jen D."/>
            <person name="Larson L."/>
            <person name="Lewis B."/>
            <person name="Mehta T."/>
            <person name="Park D."/>
            <person name="Pearson M."/>
            <person name="Roberts A."/>
            <person name="Saif S."/>
            <person name="Shea T."/>
            <person name="Shenoy N."/>
            <person name="Sisk P."/>
            <person name="Stolte C."/>
            <person name="Sykes S."/>
            <person name="Thomson T."/>
            <person name="Walk T."/>
            <person name="White J."/>
            <person name="Yandava C."/>
            <person name="Izard J."/>
            <person name="Baranova O.V."/>
            <person name="Blanton J.M."/>
            <person name="Tanner A.C."/>
            <person name="Dewhirst F.E."/>
            <person name="Haas B."/>
            <person name="Nusbaum C."/>
            <person name="Birren B."/>
        </authorList>
    </citation>
    <scope>NUCLEOTIDE SEQUENCE [LARGE SCALE GENOMIC DNA]</scope>
    <source>
        <strain evidence="6">1-1 BBBD Race 1</strain>
    </source>
</reference>
<dbReference type="FunFam" id="3.40.50.300:FF:003026">
    <property type="entry name" value="Uncharacterized protein"/>
    <property type="match status" value="1"/>
</dbReference>
<reference evidence="7" key="4">
    <citation type="submission" date="2025-05" db="UniProtKB">
        <authorList>
            <consortium name="EnsemblFungi"/>
        </authorList>
    </citation>
    <scope>IDENTIFICATION</scope>
    <source>
        <strain evidence="7">isolate 1-1 / race 1 (BBBD)</strain>
    </source>
</reference>
<keyword evidence="2 4" id="KW-0547">Nucleotide-binding</keyword>
<dbReference type="InterPro" id="IPR027417">
    <property type="entry name" value="P-loop_NTPase"/>
</dbReference>
<dbReference type="GO" id="GO:0005525">
    <property type="term" value="F:GTP binding"/>
    <property type="evidence" value="ECO:0007669"/>
    <property type="project" value="UniProtKB-UniRule"/>
</dbReference>
<dbReference type="GO" id="GO:0003924">
    <property type="term" value="F:GTPase activity"/>
    <property type="evidence" value="ECO:0007669"/>
    <property type="project" value="UniProtKB-UniRule"/>
</dbReference>
<dbReference type="STRING" id="630390.A0A180H2K0"/>
<dbReference type="GO" id="GO:0009267">
    <property type="term" value="P:cellular response to starvation"/>
    <property type="evidence" value="ECO:0007669"/>
    <property type="project" value="TreeGrafter"/>
</dbReference>
<comment type="function">
    <text evidence="4">GTPase involved in activation of the TORC1 signaling pathway, which promotes growth and represses autophagy in nutrient-rich conditions.</text>
</comment>
<dbReference type="GO" id="GO:1904263">
    <property type="term" value="P:positive regulation of TORC1 signaling"/>
    <property type="evidence" value="ECO:0007669"/>
    <property type="project" value="TreeGrafter"/>
</dbReference>
<dbReference type="EMBL" id="ADAS02000006">
    <property type="protein sequence ID" value="OAV98573.1"/>
    <property type="molecule type" value="Genomic_DNA"/>
</dbReference>
<dbReference type="CDD" id="cd11384">
    <property type="entry name" value="RagA_like"/>
    <property type="match status" value="1"/>
</dbReference>
<dbReference type="InterPro" id="IPR006762">
    <property type="entry name" value="Gtr1_RagA"/>
</dbReference>
<dbReference type="Proteomes" id="UP000005240">
    <property type="component" value="Unassembled WGS sequence"/>
</dbReference>
<evidence type="ECO:0000256" key="2">
    <source>
        <dbReference type="ARBA" id="ARBA00022741"/>
    </source>
</evidence>
<dbReference type="GO" id="GO:0000329">
    <property type="term" value="C:fungal-type vacuole membrane"/>
    <property type="evidence" value="ECO:0007669"/>
    <property type="project" value="TreeGrafter"/>
</dbReference>
<dbReference type="GO" id="GO:0010507">
    <property type="term" value="P:negative regulation of autophagy"/>
    <property type="evidence" value="ECO:0007669"/>
    <property type="project" value="TreeGrafter"/>
</dbReference>